<feature type="compositionally biased region" description="Basic residues" evidence="1">
    <location>
        <begin position="129"/>
        <end position="144"/>
    </location>
</feature>
<gene>
    <name evidence="2" type="ORF">CPB84DRAFT_1841086</name>
</gene>
<sequence>MPSYTPPTLDEFTALIFHDYDAARAAFPQEPLALRALTTFRTSLTTAHSLRAAATELDWHAFDIFNDMKTRGLGSRIEDLINSRHPPLGSRLNPIVIDDEPTPTPDPNNHPNTVPIPRRTIRYAPYPKQHARKTTGGRPIKRRPSTPNSPEL</sequence>
<accession>A0A9P5P4U8</accession>
<feature type="region of interest" description="Disordered" evidence="1">
    <location>
        <begin position="82"/>
        <end position="152"/>
    </location>
</feature>
<proteinExistence type="predicted"/>
<keyword evidence="3" id="KW-1185">Reference proteome</keyword>
<evidence type="ECO:0000313" key="3">
    <source>
        <dbReference type="Proteomes" id="UP000724874"/>
    </source>
</evidence>
<evidence type="ECO:0000256" key="1">
    <source>
        <dbReference type="SAM" id="MobiDB-lite"/>
    </source>
</evidence>
<dbReference type="AlphaFoldDB" id="A0A9P5P4U8"/>
<dbReference type="Proteomes" id="UP000724874">
    <property type="component" value="Unassembled WGS sequence"/>
</dbReference>
<organism evidence="2 3">
    <name type="scientific">Gymnopilus junonius</name>
    <name type="common">Spectacular rustgill mushroom</name>
    <name type="synonym">Gymnopilus spectabilis subsp. junonius</name>
    <dbReference type="NCBI Taxonomy" id="109634"/>
    <lineage>
        <taxon>Eukaryota</taxon>
        <taxon>Fungi</taxon>
        <taxon>Dikarya</taxon>
        <taxon>Basidiomycota</taxon>
        <taxon>Agaricomycotina</taxon>
        <taxon>Agaricomycetes</taxon>
        <taxon>Agaricomycetidae</taxon>
        <taxon>Agaricales</taxon>
        <taxon>Agaricineae</taxon>
        <taxon>Hymenogastraceae</taxon>
        <taxon>Gymnopilus</taxon>
    </lineage>
</organism>
<dbReference type="EMBL" id="JADNYJ010000001">
    <property type="protein sequence ID" value="KAF8914374.1"/>
    <property type="molecule type" value="Genomic_DNA"/>
</dbReference>
<comment type="caution">
    <text evidence="2">The sequence shown here is derived from an EMBL/GenBank/DDBJ whole genome shotgun (WGS) entry which is preliminary data.</text>
</comment>
<name>A0A9P5P4U8_GYMJU</name>
<reference evidence="2" key="1">
    <citation type="submission" date="2020-11" db="EMBL/GenBank/DDBJ databases">
        <authorList>
            <consortium name="DOE Joint Genome Institute"/>
            <person name="Ahrendt S."/>
            <person name="Riley R."/>
            <person name="Andreopoulos W."/>
            <person name="LaButti K."/>
            <person name="Pangilinan J."/>
            <person name="Ruiz-duenas F.J."/>
            <person name="Barrasa J.M."/>
            <person name="Sanchez-Garcia M."/>
            <person name="Camarero S."/>
            <person name="Miyauchi S."/>
            <person name="Serrano A."/>
            <person name="Linde D."/>
            <person name="Babiker R."/>
            <person name="Drula E."/>
            <person name="Ayuso-Fernandez I."/>
            <person name="Pacheco R."/>
            <person name="Padilla G."/>
            <person name="Ferreira P."/>
            <person name="Barriuso J."/>
            <person name="Kellner H."/>
            <person name="Castanera R."/>
            <person name="Alfaro M."/>
            <person name="Ramirez L."/>
            <person name="Pisabarro A.G."/>
            <person name="Kuo A."/>
            <person name="Tritt A."/>
            <person name="Lipzen A."/>
            <person name="He G."/>
            <person name="Yan M."/>
            <person name="Ng V."/>
            <person name="Cullen D."/>
            <person name="Martin F."/>
            <person name="Rosso M.-N."/>
            <person name="Henrissat B."/>
            <person name="Hibbett D."/>
            <person name="Martinez A.T."/>
            <person name="Grigoriev I.V."/>
        </authorList>
    </citation>
    <scope>NUCLEOTIDE SEQUENCE</scope>
    <source>
        <strain evidence="2">AH 44721</strain>
    </source>
</reference>
<evidence type="ECO:0000313" key="2">
    <source>
        <dbReference type="EMBL" id="KAF8914374.1"/>
    </source>
</evidence>
<protein>
    <submittedName>
        <fullName evidence="2">Uncharacterized protein</fullName>
    </submittedName>
</protein>